<dbReference type="PANTHER" id="PTHR43423">
    <property type="entry name" value="ABC TRANSPORTER I FAMILY MEMBER 17"/>
    <property type="match status" value="1"/>
</dbReference>
<sequence>MSEAIFQFNQVNRLVLQNITFTLREEDRLIIFGPSGAGKSTLLHLFNRMDDPDQGEVLFHNKPIEQYDIPQLRRSVGLVLQQPHLFPDTVLDNLKFGPSLFDDWEEARAERLMDYVNLPIDYLNKSVDELSGGEKQRVSLARTLANKPDVLLLDEPTSALDDRNIEAIEEDLIRLIEHNHLTVAMVTHSMDQAKRIGTKGLYIEEGQVIEYGDINQLLENPNTEQLKQFLHKS</sequence>
<reference evidence="5 6" key="1">
    <citation type="submission" date="2019-07" db="EMBL/GenBank/DDBJ databases">
        <title>Whole genome shotgun sequence of Alkalibacillus haloalkaliphilus NBRC 103110.</title>
        <authorList>
            <person name="Hosoyama A."/>
            <person name="Uohara A."/>
            <person name="Ohji S."/>
            <person name="Ichikawa N."/>
        </authorList>
    </citation>
    <scope>NUCLEOTIDE SEQUENCE [LARGE SCALE GENOMIC DNA]</scope>
    <source>
        <strain evidence="5 6">NBRC 103110</strain>
    </source>
</reference>
<dbReference type="InterPro" id="IPR027417">
    <property type="entry name" value="P-loop_NTPase"/>
</dbReference>
<dbReference type="InterPro" id="IPR003593">
    <property type="entry name" value="AAA+_ATPase"/>
</dbReference>
<evidence type="ECO:0000256" key="1">
    <source>
        <dbReference type="ARBA" id="ARBA00022448"/>
    </source>
</evidence>
<evidence type="ECO:0000259" key="4">
    <source>
        <dbReference type="PROSITE" id="PS50893"/>
    </source>
</evidence>
<keyword evidence="1" id="KW-0813">Transport</keyword>
<dbReference type="EMBL" id="BJYA01000015">
    <property type="protein sequence ID" value="GEN46544.1"/>
    <property type="molecule type" value="Genomic_DNA"/>
</dbReference>
<dbReference type="Pfam" id="PF00005">
    <property type="entry name" value="ABC_tran"/>
    <property type="match status" value="1"/>
</dbReference>
<dbReference type="PANTHER" id="PTHR43423:SF1">
    <property type="entry name" value="ABC TRANSPORTER I FAMILY MEMBER 17"/>
    <property type="match status" value="1"/>
</dbReference>
<evidence type="ECO:0000256" key="2">
    <source>
        <dbReference type="ARBA" id="ARBA00022741"/>
    </source>
</evidence>
<proteinExistence type="predicted"/>
<keyword evidence="2" id="KW-0547">Nucleotide-binding</keyword>
<protein>
    <submittedName>
        <fullName evidence="5">Phosphate ABC transporter ATP-binding protein</fullName>
    </submittedName>
</protein>
<dbReference type="InterPro" id="IPR017871">
    <property type="entry name" value="ABC_transporter-like_CS"/>
</dbReference>
<dbReference type="GO" id="GO:0005524">
    <property type="term" value="F:ATP binding"/>
    <property type="evidence" value="ECO:0007669"/>
    <property type="project" value="UniProtKB-KW"/>
</dbReference>
<dbReference type="SMART" id="SM00382">
    <property type="entry name" value="AAA"/>
    <property type="match status" value="1"/>
</dbReference>
<evidence type="ECO:0000313" key="6">
    <source>
        <dbReference type="Proteomes" id="UP000321440"/>
    </source>
</evidence>
<feature type="domain" description="ABC transporter" evidence="4">
    <location>
        <begin position="1"/>
        <end position="230"/>
    </location>
</feature>
<keyword evidence="6" id="KW-1185">Reference proteome</keyword>
<dbReference type="OrthoDB" id="9785080at2"/>
<name>A0A511W621_9BACI</name>
<evidence type="ECO:0000313" key="5">
    <source>
        <dbReference type="EMBL" id="GEN46544.1"/>
    </source>
</evidence>
<dbReference type="InterPro" id="IPR003439">
    <property type="entry name" value="ABC_transporter-like_ATP-bd"/>
</dbReference>
<dbReference type="PROSITE" id="PS00211">
    <property type="entry name" value="ABC_TRANSPORTER_1"/>
    <property type="match status" value="1"/>
</dbReference>
<organism evidence="5 6">
    <name type="scientific">Alkalibacillus haloalkaliphilus</name>
    <dbReference type="NCBI Taxonomy" id="94136"/>
    <lineage>
        <taxon>Bacteria</taxon>
        <taxon>Bacillati</taxon>
        <taxon>Bacillota</taxon>
        <taxon>Bacilli</taxon>
        <taxon>Bacillales</taxon>
        <taxon>Bacillaceae</taxon>
        <taxon>Alkalibacillus</taxon>
    </lineage>
</organism>
<accession>A0A511W621</accession>
<comment type="caution">
    <text evidence="5">The sequence shown here is derived from an EMBL/GenBank/DDBJ whole genome shotgun (WGS) entry which is preliminary data.</text>
</comment>
<dbReference type="Proteomes" id="UP000321440">
    <property type="component" value="Unassembled WGS sequence"/>
</dbReference>
<dbReference type="AlphaFoldDB" id="A0A511W621"/>
<dbReference type="Gene3D" id="3.40.50.300">
    <property type="entry name" value="P-loop containing nucleotide triphosphate hydrolases"/>
    <property type="match status" value="1"/>
</dbReference>
<dbReference type="GO" id="GO:0016887">
    <property type="term" value="F:ATP hydrolysis activity"/>
    <property type="evidence" value="ECO:0007669"/>
    <property type="project" value="InterPro"/>
</dbReference>
<dbReference type="SUPFAM" id="SSF52540">
    <property type="entry name" value="P-loop containing nucleoside triphosphate hydrolases"/>
    <property type="match status" value="1"/>
</dbReference>
<dbReference type="RefSeq" id="WP_146817431.1">
    <property type="nucleotide sequence ID" value="NZ_BJYA01000015.1"/>
</dbReference>
<evidence type="ECO:0000256" key="3">
    <source>
        <dbReference type="ARBA" id="ARBA00022840"/>
    </source>
</evidence>
<dbReference type="PROSITE" id="PS50893">
    <property type="entry name" value="ABC_TRANSPORTER_2"/>
    <property type="match status" value="1"/>
</dbReference>
<gene>
    <name evidence="5" type="ORF">AHA02nite_23200</name>
</gene>
<keyword evidence="3 5" id="KW-0067">ATP-binding</keyword>